<dbReference type="RefSeq" id="WP_017498942.1">
    <property type="nucleotide sequence ID" value="NZ_LSTR01000020.1"/>
</dbReference>
<sequence length="179" mass="19637">MNDILWRNEEDQRHFIIPTDAPLRNGCYRITRFDGGEAHSSESCLASFEVTEAQAHEWAKQEFGAALSDIRQRIDRKIGRTRVALKTARDTPIAPDSAVTADALPALLALAKALPGAILGSLSGDPEKLRTAQSNLSDVQKRLNAAGVDVEDKLAAFPDRLAALREDFRRRASKTGEKS</sequence>
<name>A0A177K080_SPHYA</name>
<evidence type="ECO:0000313" key="2">
    <source>
        <dbReference type="Proteomes" id="UP000077262"/>
    </source>
</evidence>
<organism evidence="1 2">
    <name type="scientific">Sphingobium yanoikuyae</name>
    <name type="common">Sphingomonas yanoikuyae</name>
    <dbReference type="NCBI Taxonomy" id="13690"/>
    <lineage>
        <taxon>Bacteria</taxon>
        <taxon>Pseudomonadati</taxon>
        <taxon>Pseudomonadota</taxon>
        <taxon>Alphaproteobacteria</taxon>
        <taxon>Sphingomonadales</taxon>
        <taxon>Sphingomonadaceae</taxon>
        <taxon>Sphingobium</taxon>
    </lineage>
</organism>
<accession>A0A177K080</accession>
<dbReference type="EMBL" id="LSTR01000020">
    <property type="protein sequence ID" value="OAH46516.1"/>
    <property type="molecule type" value="Genomic_DNA"/>
</dbReference>
<reference evidence="1 2" key="1">
    <citation type="submission" date="2016-02" db="EMBL/GenBank/DDBJ databases">
        <authorList>
            <person name="Wen L."/>
            <person name="He K."/>
            <person name="Yang H."/>
        </authorList>
    </citation>
    <scope>NUCLEOTIDE SEQUENCE [LARGE SCALE GENOMIC DNA]</scope>
    <source>
        <strain evidence="1 2">CD09_2</strain>
    </source>
</reference>
<dbReference type="Proteomes" id="UP000077262">
    <property type="component" value="Unassembled WGS sequence"/>
</dbReference>
<gene>
    <name evidence="1" type="ORF">AX777_01220</name>
</gene>
<protein>
    <submittedName>
        <fullName evidence="1">Uncharacterized protein</fullName>
    </submittedName>
</protein>
<comment type="caution">
    <text evidence="1">The sequence shown here is derived from an EMBL/GenBank/DDBJ whole genome shotgun (WGS) entry which is preliminary data.</text>
</comment>
<evidence type="ECO:0000313" key="1">
    <source>
        <dbReference type="EMBL" id="OAH46516.1"/>
    </source>
</evidence>
<proteinExistence type="predicted"/>
<dbReference type="AlphaFoldDB" id="A0A177K080"/>